<proteinExistence type="predicted"/>
<keyword evidence="2" id="KW-1185">Reference proteome</keyword>
<name>A0A371AV38_9FIRM</name>
<dbReference type="OrthoDB" id="2064461at2"/>
<gene>
    <name evidence="1" type="ORF">DWV06_09705</name>
</gene>
<evidence type="ECO:0000313" key="1">
    <source>
        <dbReference type="EMBL" id="RDU23411.1"/>
    </source>
</evidence>
<dbReference type="EMBL" id="QRCT01000027">
    <property type="protein sequence ID" value="RDU23411.1"/>
    <property type="molecule type" value="Genomic_DNA"/>
</dbReference>
<organism evidence="1 2">
    <name type="scientific">Anaerosacchariphilus polymeriproducens</name>
    <dbReference type="NCBI Taxonomy" id="1812858"/>
    <lineage>
        <taxon>Bacteria</taxon>
        <taxon>Bacillati</taxon>
        <taxon>Bacillota</taxon>
        <taxon>Clostridia</taxon>
        <taxon>Lachnospirales</taxon>
        <taxon>Lachnospiraceae</taxon>
        <taxon>Anaerosacchariphilus</taxon>
    </lineage>
</organism>
<dbReference type="RefSeq" id="WP_115481990.1">
    <property type="nucleotide sequence ID" value="NZ_QRCT01000027.1"/>
</dbReference>
<evidence type="ECO:0000313" key="2">
    <source>
        <dbReference type="Proteomes" id="UP000255036"/>
    </source>
</evidence>
<sequence>MNAVKADVEKLVKKELESANKQFPLFASNHEGYAVIKEEVEECESEYKNIEYVLDDLWYRIKANDNFETMEYLVKQIKKSAINLAIEAIQAAAMCDKFIMSQKKREN</sequence>
<accession>A0A371AV38</accession>
<dbReference type="AlphaFoldDB" id="A0A371AV38"/>
<reference evidence="1 2" key="1">
    <citation type="submission" date="2018-07" db="EMBL/GenBank/DDBJ databases">
        <title>Anaerosacharophilus polymeroproducens gen. nov. sp. nov., an anaerobic bacterium isolated from salt field.</title>
        <authorList>
            <person name="Kim W."/>
            <person name="Yang S.-H."/>
            <person name="Oh J."/>
            <person name="Lee J.-H."/>
            <person name="Kwon K.K."/>
        </authorList>
    </citation>
    <scope>NUCLEOTIDE SEQUENCE [LARGE SCALE GENOMIC DNA]</scope>
    <source>
        <strain evidence="1 2">MCWD5</strain>
    </source>
</reference>
<dbReference type="Proteomes" id="UP000255036">
    <property type="component" value="Unassembled WGS sequence"/>
</dbReference>
<protein>
    <submittedName>
        <fullName evidence="1">Uncharacterized protein</fullName>
    </submittedName>
</protein>
<comment type="caution">
    <text evidence="1">The sequence shown here is derived from an EMBL/GenBank/DDBJ whole genome shotgun (WGS) entry which is preliminary data.</text>
</comment>